<evidence type="ECO:0000313" key="2">
    <source>
        <dbReference type="Proteomes" id="UP000031575"/>
    </source>
</evidence>
<name>A0A0C2IDX9_9PEZI</name>
<sequence length="77" mass="9199">MCTVIYLDFNCGHEQYIFHNFCEDFMKRGKRCFSRLCEMPEDAIVKIEYRFDICGNCKVRRNAYIAARKAMASRLEK</sequence>
<protein>
    <submittedName>
        <fullName evidence="1">Uncharacterized protein</fullName>
    </submittedName>
</protein>
<dbReference type="VEuPathDB" id="FungiDB:SPBR_08954"/>
<evidence type="ECO:0000313" key="1">
    <source>
        <dbReference type="EMBL" id="KIH87486.1"/>
    </source>
</evidence>
<dbReference type="EMBL" id="AWTV01000010">
    <property type="protein sequence ID" value="KIH87486.1"/>
    <property type="molecule type" value="Genomic_DNA"/>
</dbReference>
<comment type="caution">
    <text evidence="1">The sequence shown here is derived from an EMBL/GenBank/DDBJ whole genome shotgun (WGS) entry which is preliminary data.</text>
</comment>
<keyword evidence="2" id="KW-1185">Reference proteome</keyword>
<dbReference type="HOGENOM" id="CLU_2639708_0_0_1"/>
<dbReference type="AlphaFoldDB" id="A0A0C2IDX9"/>
<dbReference type="GeneID" id="63682001"/>
<organism evidence="1 2">
    <name type="scientific">Sporothrix brasiliensis 5110</name>
    <dbReference type="NCBI Taxonomy" id="1398154"/>
    <lineage>
        <taxon>Eukaryota</taxon>
        <taxon>Fungi</taxon>
        <taxon>Dikarya</taxon>
        <taxon>Ascomycota</taxon>
        <taxon>Pezizomycotina</taxon>
        <taxon>Sordariomycetes</taxon>
        <taxon>Sordariomycetidae</taxon>
        <taxon>Ophiostomatales</taxon>
        <taxon>Ophiostomataceae</taxon>
        <taxon>Sporothrix</taxon>
    </lineage>
</organism>
<reference evidence="1 2" key="1">
    <citation type="journal article" date="2014" name="BMC Genomics">
        <title>Comparative genomics of the major fungal agents of human and animal Sporotrichosis: Sporothrix schenckii and Sporothrix brasiliensis.</title>
        <authorList>
            <person name="Teixeira M.M."/>
            <person name="de Almeida L.G."/>
            <person name="Kubitschek-Barreira P."/>
            <person name="Alves F.L."/>
            <person name="Kioshima E.S."/>
            <person name="Abadio A.K."/>
            <person name="Fernandes L."/>
            <person name="Derengowski L.S."/>
            <person name="Ferreira K.S."/>
            <person name="Souza R.C."/>
            <person name="Ruiz J.C."/>
            <person name="de Andrade N.C."/>
            <person name="Paes H.C."/>
            <person name="Nicola A.M."/>
            <person name="Albuquerque P."/>
            <person name="Gerber A.L."/>
            <person name="Martins V.P."/>
            <person name="Peconick L.D."/>
            <person name="Neto A.V."/>
            <person name="Chaucanez C.B."/>
            <person name="Silva P.A."/>
            <person name="Cunha O.L."/>
            <person name="de Oliveira F.F."/>
            <person name="dos Santos T.C."/>
            <person name="Barros A.L."/>
            <person name="Soares M.A."/>
            <person name="de Oliveira L.M."/>
            <person name="Marini M.M."/>
            <person name="Villalobos-Duno H."/>
            <person name="Cunha M.M."/>
            <person name="de Hoog S."/>
            <person name="da Silveira J.F."/>
            <person name="Henrissat B."/>
            <person name="Nino-Vega G.A."/>
            <person name="Cisalpino P.S."/>
            <person name="Mora-Montes H.M."/>
            <person name="Almeida S.R."/>
            <person name="Stajich J.E."/>
            <person name="Lopes-Bezerra L.M."/>
            <person name="Vasconcelos A.T."/>
            <person name="Felipe M.S."/>
        </authorList>
    </citation>
    <scope>NUCLEOTIDE SEQUENCE [LARGE SCALE GENOMIC DNA]</scope>
    <source>
        <strain evidence="1 2">5110</strain>
    </source>
</reference>
<dbReference type="Proteomes" id="UP000031575">
    <property type="component" value="Unassembled WGS sequence"/>
</dbReference>
<accession>A0A0C2IDX9</accession>
<proteinExistence type="predicted"/>
<dbReference type="RefSeq" id="XP_040615496.1">
    <property type="nucleotide sequence ID" value="XM_040767080.1"/>
</dbReference>
<gene>
    <name evidence="1" type="ORF">SPBR_08954</name>
</gene>